<dbReference type="AlphaFoldDB" id="A0A2S5G7Z4"/>
<dbReference type="InterPro" id="IPR051468">
    <property type="entry name" value="Fungal_SecMetab_SDRs"/>
</dbReference>
<evidence type="ECO:0000256" key="2">
    <source>
        <dbReference type="ARBA" id="ARBA00023002"/>
    </source>
</evidence>
<name>A0A2S5G7Z4_9BACL</name>
<protein>
    <submittedName>
        <fullName evidence="4">3-oxoacyl-ACP reductase</fullName>
    </submittedName>
</protein>
<comment type="similarity">
    <text evidence="3">Belongs to the short-chain dehydrogenases/reductases (SDR) family.</text>
</comment>
<organism evidence="4 5">
    <name type="scientific">Jeotgalibacillus proteolyticus</name>
    <dbReference type="NCBI Taxonomy" id="2082395"/>
    <lineage>
        <taxon>Bacteria</taxon>
        <taxon>Bacillati</taxon>
        <taxon>Bacillota</taxon>
        <taxon>Bacilli</taxon>
        <taxon>Bacillales</taxon>
        <taxon>Caryophanaceae</taxon>
        <taxon>Jeotgalibacillus</taxon>
    </lineage>
</organism>
<dbReference type="Pfam" id="PF00106">
    <property type="entry name" value="adh_short"/>
    <property type="match status" value="1"/>
</dbReference>
<keyword evidence="2" id="KW-0560">Oxidoreductase</keyword>
<comment type="caution">
    <text evidence="4">The sequence shown here is derived from an EMBL/GenBank/DDBJ whole genome shotgun (WGS) entry which is preliminary data.</text>
</comment>
<dbReference type="Gene3D" id="3.40.50.720">
    <property type="entry name" value="NAD(P)-binding Rossmann-like Domain"/>
    <property type="match status" value="1"/>
</dbReference>
<evidence type="ECO:0000256" key="3">
    <source>
        <dbReference type="RuleBase" id="RU000363"/>
    </source>
</evidence>
<evidence type="ECO:0000256" key="1">
    <source>
        <dbReference type="ARBA" id="ARBA00022857"/>
    </source>
</evidence>
<keyword evidence="1" id="KW-0521">NADP</keyword>
<dbReference type="CDD" id="cd05325">
    <property type="entry name" value="carb_red_sniffer_like_SDR_c"/>
    <property type="match status" value="1"/>
</dbReference>
<evidence type="ECO:0000313" key="4">
    <source>
        <dbReference type="EMBL" id="PPA69117.1"/>
    </source>
</evidence>
<dbReference type="PANTHER" id="PTHR43544:SF7">
    <property type="entry name" value="NADB-LER2"/>
    <property type="match status" value="1"/>
</dbReference>
<dbReference type="PRINTS" id="PR00080">
    <property type="entry name" value="SDRFAMILY"/>
</dbReference>
<dbReference type="InterPro" id="IPR002347">
    <property type="entry name" value="SDR_fam"/>
</dbReference>
<dbReference type="OrthoDB" id="5786478at2"/>
<dbReference type="Proteomes" id="UP000239047">
    <property type="component" value="Unassembled WGS sequence"/>
</dbReference>
<dbReference type="EMBL" id="PREZ01000007">
    <property type="protein sequence ID" value="PPA69117.1"/>
    <property type="molecule type" value="Genomic_DNA"/>
</dbReference>
<accession>A0A2S5G7Z4</accession>
<dbReference type="RefSeq" id="WP_104059336.1">
    <property type="nucleotide sequence ID" value="NZ_PREZ01000007.1"/>
</dbReference>
<dbReference type="PRINTS" id="PR00081">
    <property type="entry name" value="GDHRDH"/>
</dbReference>
<keyword evidence="5" id="KW-1185">Reference proteome</keyword>
<dbReference type="GO" id="GO:0005737">
    <property type="term" value="C:cytoplasm"/>
    <property type="evidence" value="ECO:0007669"/>
    <property type="project" value="TreeGrafter"/>
</dbReference>
<sequence>MNIFITGANRGLGLALVQKGIERGDFIFAGVRSAEEAEKGILGDLNKTGQLRIVQVDVADEASVVKAKNEIEKSAGFLDVIINNAGILLESDKSIEELDLNECMKSFDVNTLGPIRVIKHLLPLLEKGSQQSIINISSDAGSISNAYVGNYPYCLSKVALNLLSEKLDLYLKEKEIQVLSIHPGWVRTDMGGEKAAISPETSSEGIYRLIDRSVEVNGEYVFVDYKGQPMKI</sequence>
<evidence type="ECO:0000313" key="5">
    <source>
        <dbReference type="Proteomes" id="UP000239047"/>
    </source>
</evidence>
<dbReference type="GO" id="GO:0016491">
    <property type="term" value="F:oxidoreductase activity"/>
    <property type="evidence" value="ECO:0007669"/>
    <property type="project" value="UniProtKB-KW"/>
</dbReference>
<reference evidence="4 5" key="1">
    <citation type="submission" date="2018-02" db="EMBL/GenBank/DDBJ databases">
        <title>Jeotgalibacillus proteolyticum sp. nov. a protease producing bacterium isolated from ocean sediments of Laizhou Bay.</title>
        <authorList>
            <person name="Li Y."/>
        </authorList>
    </citation>
    <scope>NUCLEOTIDE SEQUENCE [LARGE SCALE GENOMIC DNA]</scope>
    <source>
        <strain evidence="4 5">22-7</strain>
    </source>
</reference>
<proteinExistence type="inferred from homology"/>
<gene>
    <name evidence="4" type="ORF">C4B60_17555</name>
</gene>
<dbReference type="SUPFAM" id="SSF51735">
    <property type="entry name" value="NAD(P)-binding Rossmann-fold domains"/>
    <property type="match status" value="1"/>
</dbReference>
<dbReference type="PANTHER" id="PTHR43544">
    <property type="entry name" value="SHORT-CHAIN DEHYDROGENASE/REDUCTASE"/>
    <property type="match status" value="1"/>
</dbReference>
<dbReference type="InterPro" id="IPR036291">
    <property type="entry name" value="NAD(P)-bd_dom_sf"/>
</dbReference>